<sequence>MQVPMCFWGDLCRIGASNDYSDTYGRRIIICNNYDYDPPKDFQRGENKQWIDIKQSKEDERYISTRFTRTTNTSSTTIVWSNNRRQKRRKAFQEEMHRMDE</sequence>
<evidence type="ECO:0000313" key="1">
    <source>
        <dbReference type="EnsemblPlants" id="LPERR07G08060.1"/>
    </source>
</evidence>
<reference evidence="1 2" key="1">
    <citation type="submission" date="2012-08" db="EMBL/GenBank/DDBJ databases">
        <title>Oryza genome evolution.</title>
        <authorList>
            <person name="Wing R.A."/>
        </authorList>
    </citation>
    <scope>NUCLEOTIDE SEQUENCE</scope>
</reference>
<dbReference type="Gramene" id="LPERR07G08060.1">
    <property type="protein sequence ID" value="LPERR07G08060.1"/>
    <property type="gene ID" value="LPERR07G08060"/>
</dbReference>
<reference evidence="1" key="3">
    <citation type="submission" date="2015-04" db="UniProtKB">
        <authorList>
            <consortium name="EnsemblPlants"/>
        </authorList>
    </citation>
    <scope>IDENTIFICATION</scope>
</reference>
<reference evidence="2" key="2">
    <citation type="submission" date="2013-12" db="EMBL/GenBank/DDBJ databases">
        <authorList>
            <person name="Yu Y."/>
            <person name="Lee S."/>
            <person name="de Baynast K."/>
            <person name="Wissotski M."/>
            <person name="Liu L."/>
            <person name="Talag J."/>
            <person name="Goicoechea J."/>
            <person name="Angelova A."/>
            <person name="Jetty R."/>
            <person name="Kudrna D."/>
            <person name="Golser W."/>
            <person name="Rivera L."/>
            <person name="Zhang J."/>
            <person name="Wing R."/>
        </authorList>
    </citation>
    <scope>NUCLEOTIDE SEQUENCE</scope>
</reference>
<organism evidence="1 2">
    <name type="scientific">Leersia perrieri</name>
    <dbReference type="NCBI Taxonomy" id="77586"/>
    <lineage>
        <taxon>Eukaryota</taxon>
        <taxon>Viridiplantae</taxon>
        <taxon>Streptophyta</taxon>
        <taxon>Embryophyta</taxon>
        <taxon>Tracheophyta</taxon>
        <taxon>Spermatophyta</taxon>
        <taxon>Magnoliopsida</taxon>
        <taxon>Liliopsida</taxon>
        <taxon>Poales</taxon>
        <taxon>Poaceae</taxon>
        <taxon>BOP clade</taxon>
        <taxon>Oryzoideae</taxon>
        <taxon>Oryzeae</taxon>
        <taxon>Oryzinae</taxon>
        <taxon>Leersia</taxon>
    </lineage>
</organism>
<dbReference type="EnsemblPlants" id="LPERR07G08060.1">
    <property type="protein sequence ID" value="LPERR07G08060.1"/>
    <property type="gene ID" value="LPERR07G08060"/>
</dbReference>
<dbReference type="Proteomes" id="UP000032180">
    <property type="component" value="Chromosome 7"/>
</dbReference>
<proteinExistence type="predicted"/>
<evidence type="ECO:0000313" key="2">
    <source>
        <dbReference type="Proteomes" id="UP000032180"/>
    </source>
</evidence>
<keyword evidence="2" id="KW-1185">Reference proteome</keyword>
<dbReference type="AlphaFoldDB" id="A0A0D9WXF8"/>
<protein>
    <submittedName>
        <fullName evidence="1">Uncharacterized protein</fullName>
    </submittedName>
</protein>
<accession>A0A0D9WXF8</accession>
<name>A0A0D9WXF8_9ORYZ</name>
<dbReference type="HOGENOM" id="CLU_2295741_0_0_1"/>